<dbReference type="Pfam" id="PF12460">
    <property type="entry name" value="MMS19_C"/>
    <property type="match status" value="1"/>
</dbReference>
<dbReference type="SUPFAM" id="SSF48371">
    <property type="entry name" value="ARM repeat"/>
    <property type="match status" value="1"/>
</dbReference>
<comment type="caution">
    <text evidence="9">The sequence shown here is derived from an EMBL/GenBank/DDBJ whole genome shotgun (WGS) entry which is preliminary data.</text>
</comment>
<feature type="domain" description="MMS19 N-terminal" evidence="8">
    <location>
        <begin position="65"/>
        <end position="345"/>
    </location>
</feature>
<evidence type="ECO:0000256" key="1">
    <source>
        <dbReference type="ARBA" id="ARBA00004123"/>
    </source>
</evidence>
<evidence type="ECO:0000256" key="4">
    <source>
        <dbReference type="ARBA" id="ARBA00023242"/>
    </source>
</evidence>
<comment type="subcellular location">
    <subcellularLocation>
        <location evidence="1 5">Nucleus</location>
    </subcellularLocation>
</comment>
<sequence length="1194" mass="132767">MEPALTGGSADTDPYRNRTVSEYMQSTTKAKEKGPQETDSIVTDLAGRIELGVDGRETFTNFLRELQPYISQDASLLESSKAIELLEKVLRALQPEIMNKHDISSLVALLSIRLRCTRESNYRANIKGTVQCLDLLSQMSRFLAIEAYVVSDAILSIPSDIWSQQVVDTRVTVYEILHNFLDSNRISLQQREKYGRNITDGVTTLALQEKDPSCLNVVFPLYQMLGEEQQSWGVEEKDFEKIWESFVRYYPIKVGNFGKKAWDSSKPEPPVLKELLLNCFVSSSVYAQWAFPRLLDMLDQNSDISADVKKDVFYTLKACVQNYDRPTVEQWSGKLWDSLKFEVLNGENEEFIAGALGVIKELANSLTPLYSGEQTLNTTIPAFFVTVVNELHQRLLEPSQRFTVSCGRVVGAIASANWFAFQTLVKLMMGALFVVHQTLATVPHKHHMMQLFNSIIAACSSTIGGINETSEARTAALHTFKAFRHTLIEVYFEAMLHAVDQGDDDQVKYRVTTIEGLSLLFAVPASYERRAGVLIEGEPVIDVHNFLSDYEKGTIVESLSGIVLSTAKPHEHIFHAAIEAMRTTAIHDPAMFVSVTIKNFAGHLPDCLSSAVDLQADVLPKLDALTRVSCAEVALVSDLDSDDAEKSLKKCRLFHTFSDILIKKLEAMFQHKGQIRYATMIVAALYHGMMLFDAALSREYPGPAPRSYNGQPSIGFTGPYGDVIMRLYRLCIVRKKSDDKSGSYMGLRELPCGDEVVNDQFLETLAKLAATGIGSEHTVSAYSPLSWRLRQRPSKEGEQENANDSPWVASEIWALFDNTSSPTDDHDSDSQPFNQSDCVSGPGDKCSVNILSVGLLAGARRGENLNIETSNVAIQMMKNALSTTSGASFQARISFIHATQLLVNKFGVLKLSKGPIQYLRSLTEDAQQFREHEADRIYQVLAYTTSAALLSYDPSTQELVSLMLSGLEIPERNIKIARSFRILLAPSDIINENNFCVKRPLAYGLLYRLTVPTITDHLSGANPGTGSRNGYLIALAGILTYMPLQILKDDAARIVPVLLAGTDVDNPGDGDLTKNSCMDGLIRLIPEVPGVIEEHVDSIINRMIERAHNTLAEPSDAPPDCRVQALDCLKILALTARPLIILQRKPRVMRELDTALDDVSRTVRRAAERTKMAWFNITEDDVKEDTDDHAGHNH</sequence>
<dbReference type="Gene3D" id="1.25.10.10">
    <property type="entry name" value="Leucine-rich Repeat Variant"/>
    <property type="match status" value="1"/>
</dbReference>
<evidence type="ECO:0000313" key="10">
    <source>
        <dbReference type="Proteomes" id="UP001629113"/>
    </source>
</evidence>
<organism evidence="9 10">
    <name type="scientific">Phlyctema vagabunda</name>
    <dbReference type="NCBI Taxonomy" id="108571"/>
    <lineage>
        <taxon>Eukaryota</taxon>
        <taxon>Fungi</taxon>
        <taxon>Dikarya</taxon>
        <taxon>Ascomycota</taxon>
        <taxon>Pezizomycotina</taxon>
        <taxon>Leotiomycetes</taxon>
        <taxon>Helotiales</taxon>
        <taxon>Dermateaceae</taxon>
        <taxon>Phlyctema</taxon>
    </lineage>
</organism>
<keyword evidence="10" id="KW-1185">Reference proteome</keyword>
<evidence type="ECO:0000259" key="8">
    <source>
        <dbReference type="Pfam" id="PF14500"/>
    </source>
</evidence>
<evidence type="ECO:0000313" key="9">
    <source>
        <dbReference type="EMBL" id="KAL3417582.1"/>
    </source>
</evidence>
<dbReference type="PANTHER" id="PTHR12891">
    <property type="entry name" value="DNA REPAIR/TRANSCRIPTION PROTEIN MET18/MMS19"/>
    <property type="match status" value="1"/>
</dbReference>
<keyword evidence="4 5" id="KW-0539">Nucleus</keyword>
<feature type="compositionally biased region" description="Polar residues" evidence="6">
    <location>
        <begin position="18"/>
        <end position="28"/>
    </location>
</feature>
<protein>
    <recommendedName>
        <fullName evidence="5">MMS19 nucleotide excision repair protein</fullName>
    </recommendedName>
</protein>
<evidence type="ECO:0000256" key="2">
    <source>
        <dbReference type="ARBA" id="ARBA00009340"/>
    </source>
</evidence>
<evidence type="ECO:0000256" key="6">
    <source>
        <dbReference type="SAM" id="MobiDB-lite"/>
    </source>
</evidence>
<dbReference type="InterPro" id="IPR016024">
    <property type="entry name" value="ARM-type_fold"/>
</dbReference>
<name>A0ABR4P2R5_9HELO</name>
<dbReference type="InterPro" id="IPR011989">
    <property type="entry name" value="ARM-like"/>
</dbReference>
<keyword evidence="5" id="KW-0234">DNA repair</keyword>
<feature type="region of interest" description="Disordered" evidence="6">
    <location>
        <begin position="1"/>
        <end position="38"/>
    </location>
</feature>
<dbReference type="EMBL" id="JBFCZG010000010">
    <property type="protein sequence ID" value="KAL3417582.1"/>
    <property type="molecule type" value="Genomic_DNA"/>
</dbReference>
<dbReference type="Pfam" id="PF14500">
    <property type="entry name" value="MMS19_N"/>
    <property type="match status" value="1"/>
</dbReference>
<dbReference type="PANTHER" id="PTHR12891:SF0">
    <property type="entry name" value="MMS19 NUCLEOTIDE EXCISION REPAIR PROTEIN HOMOLOG"/>
    <property type="match status" value="1"/>
</dbReference>
<evidence type="ECO:0000259" key="7">
    <source>
        <dbReference type="Pfam" id="PF12460"/>
    </source>
</evidence>
<keyword evidence="3" id="KW-0677">Repeat</keyword>
<feature type="region of interest" description="Disordered" evidence="6">
    <location>
        <begin position="820"/>
        <end position="839"/>
    </location>
</feature>
<dbReference type="InterPro" id="IPR029240">
    <property type="entry name" value="MMS19_N"/>
</dbReference>
<dbReference type="InterPro" id="IPR039920">
    <property type="entry name" value="MMS19"/>
</dbReference>
<gene>
    <name evidence="9" type="ORF">PVAG01_10592</name>
</gene>
<feature type="domain" description="MMS19 C-terminal" evidence="7">
    <location>
        <begin position="807"/>
        <end position="1133"/>
    </location>
</feature>
<reference evidence="9 10" key="1">
    <citation type="submission" date="2024-06" db="EMBL/GenBank/DDBJ databases">
        <title>Complete genome of Phlyctema vagabunda strain 19-DSS-EL-015.</title>
        <authorList>
            <person name="Fiorenzani C."/>
        </authorList>
    </citation>
    <scope>NUCLEOTIDE SEQUENCE [LARGE SCALE GENOMIC DNA]</scope>
    <source>
        <strain evidence="9 10">19-DSS-EL-015</strain>
    </source>
</reference>
<evidence type="ECO:0000256" key="5">
    <source>
        <dbReference type="RuleBase" id="RU367072"/>
    </source>
</evidence>
<dbReference type="Proteomes" id="UP001629113">
    <property type="component" value="Unassembled WGS sequence"/>
</dbReference>
<comment type="similarity">
    <text evidence="2 5">Belongs to the MET18/MMS19 family.</text>
</comment>
<accession>A0ABR4P2R5</accession>
<proteinExistence type="inferred from homology"/>
<keyword evidence="5" id="KW-0227">DNA damage</keyword>
<dbReference type="InterPro" id="IPR024687">
    <property type="entry name" value="MMS19_C"/>
</dbReference>
<evidence type="ECO:0000256" key="3">
    <source>
        <dbReference type="ARBA" id="ARBA00022737"/>
    </source>
</evidence>
<comment type="function">
    <text evidence="5">Key component of the cytosolic iron-sulfur protein assembly (CIA) complex, a multiprotein complex that mediates the incorporation of iron-sulfur cluster into apoproteins specifically involved in DNA metabolism and genomic integrity. In the CIA complex, MMS19 acts as an adapter between early-acting CIA components and a subset of cellular target iron-sulfur proteins.</text>
</comment>